<keyword evidence="6" id="KW-1185">Reference proteome</keyword>
<dbReference type="InterPro" id="IPR000873">
    <property type="entry name" value="AMP-dep_synth/lig_dom"/>
</dbReference>
<reference evidence="5" key="1">
    <citation type="journal article" date="2024" name="Antonie Van Leeuwenhoek">
        <title>Bradyrhizobium ontarionense sp. nov., a novel bacterial symbiont isolated from Aeschynomene indica (Indian jointvetch), harbours photosynthesis, nitrogen fixation and nitrous oxide (N2O) reductase genes.</title>
        <authorList>
            <person name="Bromfield E.S.P."/>
            <person name="Cloutier S."/>
        </authorList>
    </citation>
    <scope>NUCLEOTIDE SEQUENCE</scope>
    <source>
        <strain evidence="5">A19</strain>
    </source>
</reference>
<evidence type="ECO:0000256" key="1">
    <source>
        <dbReference type="ARBA" id="ARBA00001957"/>
    </source>
</evidence>
<dbReference type="InterPro" id="IPR045851">
    <property type="entry name" value="AMP-bd_C_sf"/>
</dbReference>
<dbReference type="PROSITE" id="PS00012">
    <property type="entry name" value="PHOSPHOPANTETHEINE"/>
    <property type="match status" value="1"/>
</dbReference>
<organism evidence="5 6">
    <name type="scientific">Bradyrhizobium ontarionense</name>
    <dbReference type="NCBI Taxonomy" id="2898149"/>
    <lineage>
        <taxon>Bacteria</taxon>
        <taxon>Pseudomonadati</taxon>
        <taxon>Pseudomonadota</taxon>
        <taxon>Alphaproteobacteria</taxon>
        <taxon>Hyphomicrobiales</taxon>
        <taxon>Nitrobacteraceae</taxon>
        <taxon>Bradyrhizobium</taxon>
    </lineage>
</organism>
<dbReference type="Pfam" id="PF13193">
    <property type="entry name" value="AMP-binding_C"/>
    <property type="match status" value="1"/>
</dbReference>
<dbReference type="PANTHER" id="PTHR45527">
    <property type="entry name" value="NONRIBOSOMAL PEPTIDE SYNTHETASE"/>
    <property type="match status" value="1"/>
</dbReference>
<evidence type="ECO:0000313" key="6">
    <source>
        <dbReference type="Proteomes" id="UP001431010"/>
    </source>
</evidence>
<protein>
    <submittedName>
        <fullName evidence="5">Amino acid adenylation domain-containing protein</fullName>
    </submittedName>
</protein>
<dbReference type="InterPro" id="IPR020845">
    <property type="entry name" value="AMP-binding_CS"/>
</dbReference>
<dbReference type="Gene3D" id="3.30.559.10">
    <property type="entry name" value="Chloramphenicol acetyltransferase-like domain"/>
    <property type="match status" value="1"/>
</dbReference>
<dbReference type="NCBIfam" id="TIGR01733">
    <property type="entry name" value="AA-adenyl-dom"/>
    <property type="match status" value="1"/>
</dbReference>
<dbReference type="SUPFAM" id="SSF47336">
    <property type="entry name" value="ACP-like"/>
    <property type="match status" value="1"/>
</dbReference>
<sequence length="1380" mass="150053">MAPSAATALSAAQSEIWLAQALAPESPIYTLAQRATLPGQLDITLFERAVQATVDETDALHVRFVSDETGPLQILGVAPHWSLEGERSFGLPPADIDRIIDKALRWPLPLAEGALFRVFLFRRQDGAWEYCQLFHHIAMDGLSCVLFATRVAEHYGSLVRDGQPAPRRFEHFGSLLAADRDYRSSKRAEDDRRYWREALAGLDDRLEGQGAKASYAAVLQTARLCRDQTARLKAIATSAGTTLPSLICAVAGVLSSVRRDTDDTVIGFVVAARPDGPSRSIAGAVSNIVALRLGVPKGLRWSELISSTGRQVKRGLRHQRARLEDVRRDLGLFGQGDQLTSIVVNYTPFYGPICFGGSTVRLRNMGNGPVDDFAIVVYHHPDDDEILIDFKANGSRRSASDVAQFRQQFDLLLAALVADPDAPVESAAFLGPGERERILTGWNDTSNDVPDATLPDTFAAAVQRAGSDIAIIAGDVKLSYRDIDRQSNRIALALNALGARPETRVAVAMRRSEQLILALLAILKTGAAYLPLDLDSPRDRLALVLADADPVAIVTCHDDRASIEALAGAELNGDSIIVIDDPGTSWGTDDVCEAAAAEIVRSRALLPDHPAYLCYTSGSTGQPKAVVVTHRDVADLVRDRRWQQSAPIRMLVHSPVAFDASTYEIWVPLLNGGSIVVAPPGTLDSRTLENVIASHGVTDLWLTAGLFHLIADESPISFAGLRQVVAGGDVLSAEAISKVLEACPDLRVVNGYGPTETTTFCTTHEMAERPARTVPVPIGRPLDNVRAYVLDRRLRVLPAGVVGELYIAGAGLARGYWRRPDLTSERFVACPFGPAGQRMYRTGDRACWHQDGYLMFAGRADSQFKLRGFRIEPREIEAALAELGIGQSAVVLHKGSAGRDLLTAYVVHEGADPQVLRRQLATKLPDYMVPAVIIRLEALPLTPNGKLDRRSLPAPSFASQEPMAPRTAMEEIIGRLFADALQLETVGIHDNFFDDLGGNSLLALRIAGAIRRDIGADVAATAMFTAPTIALLARHVESFKPAKAAVAVRAVVARAEAIGATMSLAEIEAILEGRFRNESSDAKAFVATVTEQGDQFLLFSPGERRASDRTDVAFPLGSISKFLASLLLGMMEQAGRITIHTALGRRLPREWRLPQTLADCISMADLATHTSGLPAYVKELVNCSEDGLRNYLETFEGDLSDRTYEYCSLGISLLGFALRHGEADDYLKVLRRYLLDPLGMTNTVSRTRRTLPDGTQETGFHFYECSSDMATSIDDLHRILAAFLARESSPAKSALSRMLTVSRPTGMPELDMTIGLRSRTTHGDHLLYHGGGGSGFRAFFGLAPRRSKGIVVLTNREIHIGDIGQHWLSPAYPLIVPRRP</sequence>
<dbReference type="Pfam" id="PF00144">
    <property type="entry name" value="Beta-lactamase"/>
    <property type="match status" value="1"/>
</dbReference>
<evidence type="ECO:0000313" key="5">
    <source>
        <dbReference type="EMBL" id="UFZ02691.1"/>
    </source>
</evidence>
<dbReference type="InterPro" id="IPR036736">
    <property type="entry name" value="ACP-like_sf"/>
</dbReference>
<dbReference type="Gene3D" id="3.40.710.10">
    <property type="entry name" value="DD-peptidase/beta-lactamase superfamily"/>
    <property type="match status" value="1"/>
</dbReference>
<dbReference type="PROSITE" id="PS00455">
    <property type="entry name" value="AMP_BINDING"/>
    <property type="match status" value="1"/>
</dbReference>
<dbReference type="EMBL" id="CP088156">
    <property type="protein sequence ID" value="UFZ02691.1"/>
    <property type="molecule type" value="Genomic_DNA"/>
</dbReference>
<evidence type="ECO:0000256" key="2">
    <source>
        <dbReference type="ARBA" id="ARBA00022450"/>
    </source>
</evidence>
<dbReference type="SMART" id="SM00823">
    <property type="entry name" value="PKS_PP"/>
    <property type="match status" value="1"/>
</dbReference>
<dbReference type="Pfam" id="PF00550">
    <property type="entry name" value="PP-binding"/>
    <property type="match status" value="1"/>
</dbReference>
<dbReference type="InterPro" id="IPR009081">
    <property type="entry name" value="PP-bd_ACP"/>
</dbReference>
<dbReference type="InterPro" id="IPR012338">
    <property type="entry name" value="Beta-lactam/transpept-like"/>
</dbReference>
<name>A0ABY3R5Z3_9BRAD</name>
<dbReference type="SUPFAM" id="SSF52777">
    <property type="entry name" value="CoA-dependent acyltransferases"/>
    <property type="match status" value="2"/>
</dbReference>
<evidence type="ECO:0000259" key="4">
    <source>
        <dbReference type="PROSITE" id="PS50075"/>
    </source>
</evidence>
<accession>A0ABY3R5Z3</accession>
<dbReference type="Gene3D" id="3.40.50.1820">
    <property type="entry name" value="alpha/beta hydrolase"/>
    <property type="match status" value="1"/>
</dbReference>
<dbReference type="SUPFAM" id="SSF56801">
    <property type="entry name" value="Acetyl-CoA synthetase-like"/>
    <property type="match status" value="1"/>
</dbReference>
<dbReference type="InterPro" id="IPR001466">
    <property type="entry name" value="Beta-lactam-related"/>
</dbReference>
<proteinExistence type="predicted"/>
<dbReference type="Gene3D" id="2.30.38.10">
    <property type="entry name" value="Luciferase, Domain 3"/>
    <property type="match status" value="1"/>
</dbReference>
<dbReference type="InterPro" id="IPR001242">
    <property type="entry name" value="Condensation_dom"/>
</dbReference>
<dbReference type="PANTHER" id="PTHR45527:SF1">
    <property type="entry name" value="FATTY ACID SYNTHASE"/>
    <property type="match status" value="1"/>
</dbReference>
<dbReference type="Pfam" id="PF00668">
    <property type="entry name" value="Condensation"/>
    <property type="match status" value="1"/>
</dbReference>
<dbReference type="InterPro" id="IPR029058">
    <property type="entry name" value="AB_hydrolase_fold"/>
</dbReference>
<dbReference type="CDD" id="cd12117">
    <property type="entry name" value="A_NRPS_Srf_like"/>
    <property type="match status" value="1"/>
</dbReference>
<dbReference type="InterPro" id="IPR023213">
    <property type="entry name" value="CAT-like_dom_sf"/>
</dbReference>
<dbReference type="InterPro" id="IPR006162">
    <property type="entry name" value="Ppantetheine_attach_site"/>
</dbReference>
<evidence type="ECO:0000256" key="3">
    <source>
        <dbReference type="ARBA" id="ARBA00022553"/>
    </source>
</evidence>
<dbReference type="Gene3D" id="3.30.559.30">
    <property type="entry name" value="Nonribosomal peptide synthetase, condensation domain"/>
    <property type="match status" value="1"/>
</dbReference>
<keyword evidence="3" id="KW-0597">Phosphoprotein</keyword>
<dbReference type="InterPro" id="IPR025110">
    <property type="entry name" value="AMP-bd_C"/>
</dbReference>
<dbReference type="RefSeq" id="WP_231318477.1">
    <property type="nucleotide sequence ID" value="NZ_CP088156.1"/>
</dbReference>
<feature type="domain" description="Carrier" evidence="4">
    <location>
        <begin position="964"/>
        <end position="1040"/>
    </location>
</feature>
<dbReference type="Gene3D" id="3.30.300.30">
    <property type="match status" value="1"/>
</dbReference>
<dbReference type="SUPFAM" id="SSF56601">
    <property type="entry name" value="beta-lactamase/transpeptidase-like"/>
    <property type="match status" value="1"/>
</dbReference>
<dbReference type="InterPro" id="IPR010071">
    <property type="entry name" value="AA_adenyl_dom"/>
</dbReference>
<dbReference type="PROSITE" id="PS50075">
    <property type="entry name" value="CARRIER"/>
    <property type="match status" value="1"/>
</dbReference>
<dbReference type="Pfam" id="PF00501">
    <property type="entry name" value="AMP-binding"/>
    <property type="match status" value="1"/>
</dbReference>
<gene>
    <name evidence="5" type="ORF">LQG66_25930</name>
</gene>
<dbReference type="Gene3D" id="3.40.50.980">
    <property type="match status" value="2"/>
</dbReference>
<dbReference type="Proteomes" id="UP001431010">
    <property type="component" value="Chromosome"/>
</dbReference>
<dbReference type="InterPro" id="IPR020806">
    <property type="entry name" value="PKS_PP-bd"/>
</dbReference>
<comment type="cofactor">
    <cofactor evidence="1">
        <name>pantetheine 4'-phosphate</name>
        <dbReference type="ChEBI" id="CHEBI:47942"/>
    </cofactor>
</comment>
<keyword evidence="2" id="KW-0596">Phosphopantetheine</keyword>